<sequence>MSQIRKKIALIILGGTVLIEDSPEKNAVITSKDVTPWLNKIPEVNIIAEVEPFFVLGEKETEVNIDHWIKAGKIVASHLKEFDGFVVAHHTSSLLYGACAFSFMLQNIPKPVVFTGSQVPVNLSQEANRKLFKKYKGLGIKANLINAIQVASQGPAEVAIIFGNKLVRANRAIKEKGLNLNLFDAPAKAILATIDFGIKSEGQHLKKTVPPFVFKPEFEKKVSVISLYPEENYDLLEWIVNKKPKGLVIQMQQSDLSPAQVKKITELQKDLPVAVHTSNPFLKKELPDLLIVDYLTPEATLMKFMWALGRTKNIKEIKKILEQDIAKEIGEES</sequence>
<dbReference type="GO" id="GO:0004067">
    <property type="term" value="F:asparaginase activity"/>
    <property type="evidence" value="ECO:0007669"/>
    <property type="project" value="UniProtKB-UniRule"/>
</dbReference>
<comment type="caution">
    <text evidence="3">The sequence shown here is derived from an EMBL/GenBank/DDBJ whole genome shotgun (WGS) entry which is preliminary data.</text>
</comment>
<dbReference type="InterPro" id="IPR027474">
    <property type="entry name" value="L-asparaginase_N"/>
</dbReference>
<reference evidence="3 4" key="1">
    <citation type="submission" date="2017-09" db="EMBL/GenBank/DDBJ databases">
        <title>Depth-based differentiation of microbial function through sediment-hosted aquifers and enrichment of novel symbionts in the deep terrestrial subsurface.</title>
        <authorList>
            <person name="Probst A.J."/>
            <person name="Ladd B."/>
            <person name="Jarett J.K."/>
            <person name="Geller-Mcgrath D.E."/>
            <person name="Sieber C.M."/>
            <person name="Emerson J.B."/>
            <person name="Anantharaman K."/>
            <person name="Thomas B.C."/>
            <person name="Malmstrom R."/>
            <person name="Stieglmeier M."/>
            <person name="Klingl A."/>
            <person name="Woyke T."/>
            <person name="Ryan C.M."/>
            <person name="Banfield J.F."/>
        </authorList>
    </citation>
    <scope>NUCLEOTIDE SEQUENCE [LARGE SCALE GENOMIC DNA]</scope>
    <source>
        <strain evidence="3">CG08_land_8_20_14_0_20_40_16</strain>
    </source>
</reference>
<dbReference type="AlphaFoldDB" id="A0A2H0YWX3"/>
<dbReference type="InterPro" id="IPR037152">
    <property type="entry name" value="L-asparaginase_N_sf"/>
</dbReference>
<evidence type="ECO:0000256" key="1">
    <source>
        <dbReference type="PIRSR" id="PIRSR001220-1"/>
    </source>
</evidence>
<dbReference type="Gene3D" id="3.40.50.40">
    <property type="match status" value="1"/>
</dbReference>
<evidence type="ECO:0000313" key="3">
    <source>
        <dbReference type="EMBL" id="PIS42994.1"/>
    </source>
</evidence>
<evidence type="ECO:0000259" key="2">
    <source>
        <dbReference type="Pfam" id="PF00710"/>
    </source>
</evidence>
<dbReference type="Proteomes" id="UP000231542">
    <property type="component" value="Unassembled WGS sequence"/>
</dbReference>
<name>A0A2H0YWX3_9BACT</name>
<dbReference type="PIRSF" id="PIRSF500176">
    <property type="entry name" value="L_ASNase"/>
    <property type="match status" value="1"/>
</dbReference>
<feature type="active site" description="O-isoaspartyl threonine intermediate" evidence="1">
    <location>
        <position position="16"/>
    </location>
</feature>
<protein>
    <recommendedName>
        <fullName evidence="2">L-asparaginase N-terminal domain-containing protein</fullName>
    </recommendedName>
</protein>
<accession>A0A2H0YWX3</accession>
<dbReference type="SUPFAM" id="SSF53774">
    <property type="entry name" value="Glutaminase/Asparaginase"/>
    <property type="match status" value="1"/>
</dbReference>
<dbReference type="Gene3D" id="3.40.50.1170">
    <property type="entry name" value="L-asparaginase, N-terminal domain"/>
    <property type="match status" value="1"/>
</dbReference>
<dbReference type="PIRSF" id="PIRSF001220">
    <property type="entry name" value="L-ASNase_gatD"/>
    <property type="match status" value="1"/>
</dbReference>
<proteinExistence type="predicted"/>
<dbReference type="PANTHER" id="PTHR11707:SF28">
    <property type="entry name" value="60 KDA LYSOPHOSPHOLIPASE"/>
    <property type="match status" value="1"/>
</dbReference>
<dbReference type="EMBL" id="PEXU01000007">
    <property type="protein sequence ID" value="PIS42994.1"/>
    <property type="molecule type" value="Genomic_DNA"/>
</dbReference>
<organism evidence="3 4">
    <name type="scientific">Candidatus Kerfeldbacteria bacterium CG08_land_8_20_14_0_20_40_16</name>
    <dbReference type="NCBI Taxonomy" id="2014244"/>
    <lineage>
        <taxon>Bacteria</taxon>
        <taxon>Candidatus Kerfeldiibacteriota</taxon>
    </lineage>
</organism>
<dbReference type="InterPro" id="IPR027473">
    <property type="entry name" value="L-asparaginase_C"/>
</dbReference>
<dbReference type="InterPro" id="IPR036152">
    <property type="entry name" value="Asp/glu_Ase-like_sf"/>
</dbReference>
<dbReference type="Pfam" id="PF00710">
    <property type="entry name" value="Asparaginase"/>
    <property type="match status" value="1"/>
</dbReference>
<feature type="domain" description="L-asparaginase N-terminal" evidence="2">
    <location>
        <begin position="7"/>
        <end position="194"/>
    </location>
</feature>
<dbReference type="SMART" id="SM00870">
    <property type="entry name" value="Asparaginase"/>
    <property type="match status" value="1"/>
</dbReference>
<dbReference type="PROSITE" id="PS51732">
    <property type="entry name" value="ASN_GLN_ASE_3"/>
    <property type="match status" value="1"/>
</dbReference>
<dbReference type="PANTHER" id="PTHR11707">
    <property type="entry name" value="L-ASPARAGINASE"/>
    <property type="match status" value="1"/>
</dbReference>
<evidence type="ECO:0000313" key="4">
    <source>
        <dbReference type="Proteomes" id="UP000231542"/>
    </source>
</evidence>
<dbReference type="InterPro" id="IPR006034">
    <property type="entry name" value="Asparaginase/glutaminase-like"/>
</dbReference>
<gene>
    <name evidence="3" type="ORF">COT24_00620</name>
</gene>